<evidence type="ECO:0000313" key="1">
    <source>
        <dbReference type="EMBL" id="NEH93820.1"/>
    </source>
</evidence>
<dbReference type="EMBL" id="WUEP01000018">
    <property type="protein sequence ID" value="NEH93820.1"/>
    <property type="molecule type" value="Genomic_DNA"/>
</dbReference>
<gene>
    <name evidence="1" type="ORF">GR206_22815</name>
</gene>
<evidence type="ECO:0000313" key="2">
    <source>
        <dbReference type="Proteomes" id="UP000468864"/>
    </source>
</evidence>
<accession>A0A6N9ZLJ4</accession>
<comment type="caution">
    <text evidence="1">The sequence shown here is derived from an EMBL/GenBank/DDBJ whole genome shotgun (WGS) entry which is preliminary data.</text>
</comment>
<name>A0A6N9ZLJ4_9HYPH</name>
<proteinExistence type="predicted"/>
<protein>
    <submittedName>
        <fullName evidence="1">Uncharacterized protein</fullName>
    </submittedName>
</protein>
<dbReference type="RefSeq" id="WP_163881116.1">
    <property type="nucleotide sequence ID" value="NZ_WUEP01000018.1"/>
</dbReference>
<reference evidence="1 2" key="1">
    <citation type="submission" date="2019-12" db="EMBL/GenBank/DDBJ databases">
        <title>Rhizobium genotypes associated with high levels of biological nitrogen fixation by grain legumes in a temperate-maritime cropping system.</title>
        <authorList>
            <person name="Maluk M."/>
            <person name="Francesc Ferrando Molina F."/>
            <person name="Lopez Del Egido L."/>
            <person name="Lafos M."/>
            <person name="Langarica-Fuentes A."/>
            <person name="Gebre Yohannes G."/>
            <person name="Young M.W."/>
            <person name="Martin P."/>
            <person name="Gantlett R."/>
            <person name="Kenicer G."/>
            <person name="Hawes C."/>
            <person name="Begg G.S."/>
            <person name="Quilliam R.S."/>
            <person name="Squire G.R."/>
            <person name="Poole P.S."/>
            <person name="Young P.W."/>
            <person name="Iannetta P.M."/>
            <person name="James E.K."/>
        </authorList>
    </citation>
    <scope>NUCLEOTIDE SEQUENCE [LARGE SCALE GENOMIC DNA]</scope>
    <source>
        <strain evidence="1 2">JHI2449</strain>
    </source>
</reference>
<dbReference type="Proteomes" id="UP000468864">
    <property type="component" value="Unassembled WGS sequence"/>
</dbReference>
<dbReference type="AlphaFoldDB" id="A0A6N9ZLJ4"/>
<sequence length="56" mass="6185">MTQLLLVAAKLNVADELAAGPQLLEELARMAGNGRLKCLERKFASITRRECDDLDL</sequence>
<organism evidence="1 2">
    <name type="scientific">Rhizobium laguerreae</name>
    <dbReference type="NCBI Taxonomy" id="1076926"/>
    <lineage>
        <taxon>Bacteria</taxon>
        <taxon>Pseudomonadati</taxon>
        <taxon>Pseudomonadota</taxon>
        <taxon>Alphaproteobacteria</taxon>
        <taxon>Hyphomicrobiales</taxon>
        <taxon>Rhizobiaceae</taxon>
        <taxon>Rhizobium/Agrobacterium group</taxon>
        <taxon>Rhizobium</taxon>
    </lineage>
</organism>